<protein>
    <submittedName>
        <fullName evidence="2">Uncharacterized protein</fullName>
    </submittedName>
</protein>
<dbReference type="EMBL" id="CAAALY010271029">
    <property type="protein sequence ID" value="VEL41783.1"/>
    <property type="molecule type" value="Genomic_DNA"/>
</dbReference>
<dbReference type="Proteomes" id="UP000784294">
    <property type="component" value="Unassembled WGS sequence"/>
</dbReference>
<evidence type="ECO:0000256" key="1">
    <source>
        <dbReference type="SAM" id="MobiDB-lite"/>
    </source>
</evidence>
<accession>A0A448XPP6</accession>
<name>A0A448XPP6_9PLAT</name>
<comment type="caution">
    <text evidence="2">The sequence shown here is derived from an EMBL/GenBank/DDBJ whole genome shotgun (WGS) entry which is preliminary data.</text>
</comment>
<evidence type="ECO:0000313" key="3">
    <source>
        <dbReference type="Proteomes" id="UP000784294"/>
    </source>
</evidence>
<dbReference type="OrthoDB" id="6266974at2759"/>
<dbReference type="AlphaFoldDB" id="A0A448XPP6"/>
<keyword evidence="3" id="KW-1185">Reference proteome</keyword>
<feature type="region of interest" description="Disordered" evidence="1">
    <location>
        <begin position="1"/>
        <end position="20"/>
    </location>
</feature>
<organism evidence="2 3">
    <name type="scientific">Protopolystoma xenopodis</name>
    <dbReference type="NCBI Taxonomy" id="117903"/>
    <lineage>
        <taxon>Eukaryota</taxon>
        <taxon>Metazoa</taxon>
        <taxon>Spiralia</taxon>
        <taxon>Lophotrochozoa</taxon>
        <taxon>Platyhelminthes</taxon>
        <taxon>Monogenea</taxon>
        <taxon>Polyopisthocotylea</taxon>
        <taxon>Polystomatidea</taxon>
        <taxon>Polystomatidae</taxon>
        <taxon>Protopolystoma</taxon>
    </lineage>
</organism>
<evidence type="ECO:0000313" key="2">
    <source>
        <dbReference type="EMBL" id="VEL41783.1"/>
    </source>
</evidence>
<proteinExistence type="predicted"/>
<gene>
    <name evidence="2" type="ORF">PXEA_LOCUS35223</name>
</gene>
<sequence>MNHLGGNSNSTFSSKSHNPNCATRRLDIGAKGNLARHLIELLAVIVLPDAPQSLAEVDARLADGLPCIPEKLMPTDADFDAYRTIAEKGRKKALLLPVEKIHSAFKVII</sequence>
<reference evidence="2" key="1">
    <citation type="submission" date="2018-11" db="EMBL/GenBank/DDBJ databases">
        <authorList>
            <consortium name="Pathogen Informatics"/>
        </authorList>
    </citation>
    <scope>NUCLEOTIDE SEQUENCE</scope>
</reference>